<evidence type="ECO:0000313" key="2">
    <source>
        <dbReference type="EMBL" id="KAE8153278.1"/>
    </source>
</evidence>
<dbReference type="OrthoDB" id="73875at2759"/>
<feature type="chain" id="PRO_5024818140" evidence="1">
    <location>
        <begin position="21"/>
        <end position="242"/>
    </location>
</feature>
<protein>
    <submittedName>
        <fullName evidence="2">Uncharacterized protein</fullName>
    </submittedName>
</protein>
<evidence type="ECO:0000256" key="1">
    <source>
        <dbReference type="SAM" id="SignalP"/>
    </source>
</evidence>
<keyword evidence="3" id="KW-1185">Reference proteome</keyword>
<evidence type="ECO:0000313" key="3">
    <source>
        <dbReference type="Proteomes" id="UP000325780"/>
    </source>
</evidence>
<dbReference type="EMBL" id="ML742041">
    <property type="protein sequence ID" value="KAE8153278.1"/>
    <property type="molecule type" value="Genomic_DNA"/>
</dbReference>
<feature type="signal peptide" evidence="1">
    <location>
        <begin position="1"/>
        <end position="20"/>
    </location>
</feature>
<proteinExistence type="predicted"/>
<accession>A0A5N6U3W8</accession>
<organism evidence="2 3">
    <name type="scientific">Aspergillus avenaceus</name>
    <dbReference type="NCBI Taxonomy" id="36643"/>
    <lineage>
        <taxon>Eukaryota</taxon>
        <taxon>Fungi</taxon>
        <taxon>Dikarya</taxon>
        <taxon>Ascomycota</taxon>
        <taxon>Pezizomycotina</taxon>
        <taxon>Eurotiomycetes</taxon>
        <taxon>Eurotiomycetidae</taxon>
        <taxon>Eurotiales</taxon>
        <taxon>Aspergillaceae</taxon>
        <taxon>Aspergillus</taxon>
        <taxon>Aspergillus subgen. Circumdati</taxon>
    </lineage>
</organism>
<dbReference type="AlphaFoldDB" id="A0A5N6U3W8"/>
<sequence>MKFLTLLPAVLLSAGALVHCGDIVHTDAAYLELAKSQLSDSGRCFFYETGDADYSTCEKTCGYKQDDGSMGCKAPADKSGFTYEDEDGRQWVPGTCLCDDDLEPLKNITTTVLEGLHDLDKVWCGVVREAIVHSVKYGVSLIPGGAEINAGLKATIRAAKIINKNGLGEDAFRDWWEKFCPSNGIGDKYKEALDKLTKIPDDIVPVPKGSCYIKECQGDSKRKRAGDMMTARMLKMKRNSNV</sequence>
<name>A0A5N6U3W8_ASPAV</name>
<dbReference type="Proteomes" id="UP000325780">
    <property type="component" value="Unassembled WGS sequence"/>
</dbReference>
<reference evidence="2 3" key="1">
    <citation type="submission" date="2019-04" db="EMBL/GenBank/DDBJ databases">
        <title>Friends and foes A comparative genomics study of 23 Aspergillus species from section Flavi.</title>
        <authorList>
            <consortium name="DOE Joint Genome Institute"/>
            <person name="Kjaerbolling I."/>
            <person name="Vesth T."/>
            <person name="Frisvad J.C."/>
            <person name="Nybo J.L."/>
            <person name="Theobald S."/>
            <person name="Kildgaard S."/>
            <person name="Isbrandt T."/>
            <person name="Kuo A."/>
            <person name="Sato A."/>
            <person name="Lyhne E.K."/>
            <person name="Kogle M.E."/>
            <person name="Wiebenga A."/>
            <person name="Kun R.S."/>
            <person name="Lubbers R.J."/>
            <person name="Makela M.R."/>
            <person name="Barry K."/>
            <person name="Chovatia M."/>
            <person name="Clum A."/>
            <person name="Daum C."/>
            <person name="Haridas S."/>
            <person name="He G."/>
            <person name="LaButti K."/>
            <person name="Lipzen A."/>
            <person name="Mondo S."/>
            <person name="Riley R."/>
            <person name="Salamov A."/>
            <person name="Simmons B.A."/>
            <person name="Magnuson J.K."/>
            <person name="Henrissat B."/>
            <person name="Mortensen U.H."/>
            <person name="Larsen T.O."/>
            <person name="Devries R.P."/>
            <person name="Grigoriev I.V."/>
            <person name="Machida M."/>
            <person name="Baker S.E."/>
            <person name="Andersen M.R."/>
        </authorList>
    </citation>
    <scope>NUCLEOTIDE SEQUENCE [LARGE SCALE GENOMIC DNA]</scope>
    <source>
        <strain evidence="2 3">IBT 18842</strain>
    </source>
</reference>
<keyword evidence="1" id="KW-0732">Signal</keyword>
<gene>
    <name evidence="2" type="ORF">BDV25DRAFT_35040</name>
</gene>